<sequence length="462" mass="47750">MLGIVISLFLLMYLAYRGVSVLILAPVLSLLAAALSGGAPLLATYTQIFMEALGGYVIKFFPLFLLGAIFGKLMEVSGSARIIAEWIVSRVGQGQAALAVVLACAVLTYGGVSLFVVAFAVYPIAASLFARAGNPKRFIPAAIALGSFTFTMTALPGTPAIQNAIPAPFFGTDAFAAPLLGLVAAAIMFTGGTAWLNLRIRRAMAAGDGYGEDDDYAHAPDLPAAMPPTAVLLAFLPIVVVIGLNFALSRFVLPALDTSYLATAEYGEVTLDDVRGIWSIIAALFAANVVLVAVNWRAFDGKLNRTLTDGVTGSFLPIFNTASEVGYGTVIASLAAFATIRDAVTGIMPDTPLVSLAIAVNVLAGITGSASGGLSIALESLGSTYVTLAEQADLNPELLHRVAAIASGGFDCLPHNGAVITLLAITGLTHRKSYPDLFVVAVLIPVVALISVIVLGSLFGAV</sequence>
<feature type="transmembrane region" description="Helical" evidence="1">
    <location>
        <begin position="437"/>
        <end position="459"/>
    </location>
</feature>
<keyword evidence="1" id="KW-0472">Membrane</keyword>
<evidence type="ECO:0000256" key="1">
    <source>
        <dbReference type="SAM" id="Phobius"/>
    </source>
</evidence>
<dbReference type="PANTHER" id="PTHR30354">
    <property type="entry name" value="GNT FAMILY GLUCONATE TRANSPORTER"/>
    <property type="match status" value="1"/>
</dbReference>
<feature type="transmembrane region" description="Helical" evidence="1">
    <location>
        <begin position="27"/>
        <end position="48"/>
    </location>
</feature>
<dbReference type="PANTHER" id="PTHR30354:SF7">
    <property type="entry name" value="BLL7963 PROTEIN"/>
    <property type="match status" value="1"/>
</dbReference>
<evidence type="ECO:0000313" key="3">
    <source>
        <dbReference type="Proteomes" id="UP000245680"/>
    </source>
</evidence>
<feature type="transmembrane region" description="Helical" evidence="1">
    <location>
        <begin position="175"/>
        <end position="196"/>
    </location>
</feature>
<gene>
    <name evidence="2" type="ORF">DKT77_03960</name>
</gene>
<dbReference type="RefSeq" id="WP_109810437.1">
    <property type="nucleotide sequence ID" value="NZ_QGKU01000015.1"/>
</dbReference>
<name>A0A2V2LLD6_9RHOB</name>
<feature type="transmembrane region" description="Helical" evidence="1">
    <location>
        <begin position="276"/>
        <end position="296"/>
    </location>
</feature>
<reference evidence="2 3" key="1">
    <citation type="submission" date="2018-05" db="EMBL/GenBank/DDBJ databases">
        <title>Rhodobacteraceae gen. nov., sp. nov. isolated from sea water.</title>
        <authorList>
            <person name="Ren Y."/>
        </authorList>
    </citation>
    <scope>NUCLEOTIDE SEQUENCE [LARGE SCALE GENOMIC DNA]</scope>
    <source>
        <strain evidence="2 3">TG-679</strain>
    </source>
</reference>
<feature type="transmembrane region" description="Helical" evidence="1">
    <location>
        <begin position="137"/>
        <end position="155"/>
    </location>
</feature>
<organism evidence="2 3">
    <name type="scientific">Meridianimarinicoccus roseus</name>
    <dbReference type="NCBI Taxonomy" id="2072018"/>
    <lineage>
        <taxon>Bacteria</taxon>
        <taxon>Pseudomonadati</taxon>
        <taxon>Pseudomonadota</taxon>
        <taxon>Alphaproteobacteria</taxon>
        <taxon>Rhodobacterales</taxon>
        <taxon>Paracoccaceae</taxon>
        <taxon>Meridianimarinicoccus</taxon>
    </lineage>
</organism>
<dbReference type="GO" id="GO:0005886">
    <property type="term" value="C:plasma membrane"/>
    <property type="evidence" value="ECO:0007669"/>
    <property type="project" value="TreeGrafter"/>
</dbReference>
<accession>A0A2V2LLD6</accession>
<keyword evidence="1" id="KW-1133">Transmembrane helix</keyword>
<protein>
    <submittedName>
        <fullName evidence="2">Transporter</fullName>
    </submittedName>
</protein>
<comment type="caution">
    <text evidence="2">The sequence shown here is derived from an EMBL/GenBank/DDBJ whole genome shotgun (WGS) entry which is preliminary data.</text>
</comment>
<dbReference type="Pfam" id="PF02447">
    <property type="entry name" value="GntP_permease"/>
    <property type="match status" value="1"/>
</dbReference>
<proteinExistence type="predicted"/>
<keyword evidence="3" id="KW-1185">Reference proteome</keyword>
<dbReference type="EMBL" id="QGKU01000015">
    <property type="protein sequence ID" value="PWR03877.1"/>
    <property type="molecule type" value="Genomic_DNA"/>
</dbReference>
<dbReference type="GO" id="GO:0015128">
    <property type="term" value="F:gluconate transmembrane transporter activity"/>
    <property type="evidence" value="ECO:0007669"/>
    <property type="project" value="InterPro"/>
</dbReference>
<dbReference type="Proteomes" id="UP000245680">
    <property type="component" value="Unassembled WGS sequence"/>
</dbReference>
<dbReference type="InterPro" id="IPR003474">
    <property type="entry name" value="Glcn_transporter"/>
</dbReference>
<dbReference type="OrthoDB" id="86125at2"/>
<dbReference type="AlphaFoldDB" id="A0A2V2LLD6"/>
<feature type="transmembrane region" description="Helical" evidence="1">
    <location>
        <begin position="96"/>
        <end position="125"/>
    </location>
</feature>
<keyword evidence="1" id="KW-0812">Transmembrane</keyword>
<feature type="transmembrane region" description="Helical" evidence="1">
    <location>
        <begin position="230"/>
        <end position="256"/>
    </location>
</feature>
<feature type="transmembrane region" description="Helical" evidence="1">
    <location>
        <begin position="60"/>
        <end position="84"/>
    </location>
</feature>
<evidence type="ECO:0000313" key="2">
    <source>
        <dbReference type="EMBL" id="PWR03877.1"/>
    </source>
</evidence>